<feature type="compositionally biased region" description="Basic and acidic residues" evidence="2">
    <location>
        <begin position="876"/>
        <end position="885"/>
    </location>
</feature>
<protein>
    <submittedName>
        <fullName evidence="3">Uncharacterized protein</fullName>
    </submittedName>
</protein>
<feature type="compositionally biased region" description="Basic and acidic residues" evidence="2">
    <location>
        <begin position="910"/>
        <end position="927"/>
    </location>
</feature>
<accession>A0A8K0VUH3</accession>
<dbReference type="AlphaFoldDB" id="A0A8K0VUH3"/>
<feature type="compositionally biased region" description="Polar residues" evidence="2">
    <location>
        <begin position="368"/>
        <end position="387"/>
    </location>
</feature>
<evidence type="ECO:0000256" key="1">
    <source>
        <dbReference type="SAM" id="Coils"/>
    </source>
</evidence>
<proteinExistence type="predicted"/>
<keyword evidence="1" id="KW-0175">Coiled coil</keyword>
<dbReference type="EMBL" id="JAGMVJ010000018">
    <property type="protein sequence ID" value="KAH7077230.1"/>
    <property type="molecule type" value="Genomic_DNA"/>
</dbReference>
<feature type="compositionally biased region" description="Polar residues" evidence="2">
    <location>
        <begin position="441"/>
        <end position="454"/>
    </location>
</feature>
<feature type="compositionally biased region" description="Polar residues" evidence="2">
    <location>
        <begin position="775"/>
        <end position="787"/>
    </location>
</feature>
<feature type="compositionally biased region" description="Low complexity" evidence="2">
    <location>
        <begin position="956"/>
        <end position="979"/>
    </location>
</feature>
<feature type="compositionally biased region" description="Polar residues" evidence="2">
    <location>
        <begin position="494"/>
        <end position="506"/>
    </location>
</feature>
<name>A0A8K0VUH3_9PLEO</name>
<dbReference type="OrthoDB" id="5374844at2759"/>
<evidence type="ECO:0000313" key="3">
    <source>
        <dbReference type="EMBL" id="KAH7077230.1"/>
    </source>
</evidence>
<feature type="compositionally biased region" description="Pro residues" evidence="2">
    <location>
        <begin position="629"/>
        <end position="641"/>
    </location>
</feature>
<sequence length="1087" mass="117168">MSSKAFEAALKAPDTRSSNAQLHALITAADFSGSSLPQVAEGFLLAFCDPTNSHIRRRWVGLAFAGMLSASSQVVKHVTAMTQKLHGLGEVIIGTDEREETRIVAGLIIREALAQRFDLASFWSSDKVRNSAPIFPSDFDLKWMNKFQGFMDNLGALALANPVTDPCILYAISLEDSSSFRWAHSEGAMLVSIIQSDTLTIIMPGDLPHAVQFLDIPVSHIQTTNSRASAPLADSQARTTEHEPWDLILKLKNGPWTHLVNSAKTKANQITILFENAGEARECEAALQELQGATAGASGPSTEPSMNSSSSSSDTSLTSPQHHQNTRRKIAGHKPSSPITSGRPVRRGNDTAARKEDGARGQHDSVPTRMTQSRGYLQSAKSQDNTLASSSASRGSRRAGQGSAVPEDPLDGSDGLLSNANSTHISLGDVAHSQGKLPKVSQATKQRASQQLPEQSDIFEMPVEHNKKPRTRNEVGKGASASTQPTTRMPKPTAVTNTERANQGRQTRSKGKADTDNDFVPNRPTAGNRGTKRKDPMTAAESAGRPSKKPRSKARLPTEGDPENETGLPQLQPVEANKSVTSRRMDKSSKTQESREPPSSILSTRTPLIGGLLGVQQPSQAPKAAFRKPPLPPRSPPPPSTPSQRHSRPRPTTTRPRTPKLRGVVQDSAMPAIQSSPPPTGVTETESMSALHGITETEILSSNSKPVPASPHAESMAISGHADRDDIDLEKVEADIQMARLNPFARARDNSKSTSFVRRLTGDDLYIDRAELVEGSSQKLPNNLDESPSSDEEGLVHKGPSQSVLRTRSTESDKSPSKTPIALSQMCAIVTGNCKAHSNGPGKGDASSAAKQATREDSDHTSTAQQLREAPVVDDSTGKESRELARPLSDNDEPKPAADMVNSTLATRQDSVEDTQRADLVEPRDGSAVEGDVTLVNDDSEELPADGKASHLRLRTAPPSSDAPSSHSSTSAESESSSQPPVPTSEAEEMEWEASLQPHQRALHDLLIKVSNRVLRHIVDNETAAADIAGDFANDSQHLLHKVLKRHNEAYAEVREDLETKRTTLRKELQKSAKSLARERKRVSAVV</sequence>
<feature type="compositionally biased region" description="Basic and acidic residues" evidence="2">
    <location>
        <begin position="347"/>
        <end position="363"/>
    </location>
</feature>
<keyword evidence="4" id="KW-1185">Reference proteome</keyword>
<feature type="coiled-coil region" evidence="1">
    <location>
        <begin position="1044"/>
        <end position="1075"/>
    </location>
</feature>
<evidence type="ECO:0000256" key="2">
    <source>
        <dbReference type="SAM" id="MobiDB-lite"/>
    </source>
</evidence>
<feature type="region of interest" description="Disordered" evidence="2">
    <location>
        <begin position="833"/>
        <end position="991"/>
    </location>
</feature>
<reference evidence="3" key="1">
    <citation type="journal article" date="2021" name="Nat. Commun.">
        <title>Genetic determinants of endophytism in the Arabidopsis root mycobiome.</title>
        <authorList>
            <person name="Mesny F."/>
            <person name="Miyauchi S."/>
            <person name="Thiergart T."/>
            <person name="Pickel B."/>
            <person name="Atanasova L."/>
            <person name="Karlsson M."/>
            <person name="Huettel B."/>
            <person name="Barry K.W."/>
            <person name="Haridas S."/>
            <person name="Chen C."/>
            <person name="Bauer D."/>
            <person name="Andreopoulos W."/>
            <person name="Pangilinan J."/>
            <person name="LaButti K."/>
            <person name="Riley R."/>
            <person name="Lipzen A."/>
            <person name="Clum A."/>
            <person name="Drula E."/>
            <person name="Henrissat B."/>
            <person name="Kohler A."/>
            <person name="Grigoriev I.V."/>
            <person name="Martin F.M."/>
            <person name="Hacquard S."/>
        </authorList>
    </citation>
    <scope>NUCLEOTIDE SEQUENCE</scope>
    <source>
        <strain evidence="3">MPI-SDFR-AT-0120</strain>
    </source>
</reference>
<feature type="compositionally biased region" description="Low complexity" evidence="2">
    <location>
        <begin position="298"/>
        <end position="320"/>
    </location>
</feature>
<dbReference type="Proteomes" id="UP000813461">
    <property type="component" value="Unassembled WGS sequence"/>
</dbReference>
<feature type="compositionally biased region" description="Low complexity" evidence="2">
    <location>
        <begin position="388"/>
        <end position="404"/>
    </location>
</feature>
<organism evidence="3 4">
    <name type="scientific">Paraphoma chrysanthemicola</name>
    <dbReference type="NCBI Taxonomy" id="798071"/>
    <lineage>
        <taxon>Eukaryota</taxon>
        <taxon>Fungi</taxon>
        <taxon>Dikarya</taxon>
        <taxon>Ascomycota</taxon>
        <taxon>Pezizomycotina</taxon>
        <taxon>Dothideomycetes</taxon>
        <taxon>Pleosporomycetidae</taxon>
        <taxon>Pleosporales</taxon>
        <taxon>Pleosporineae</taxon>
        <taxon>Phaeosphaeriaceae</taxon>
        <taxon>Paraphoma</taxon>
    </lineage>
</organism>
<feature type="region of interest" description="Disordered" evidence="2">
    <location>
        <begin position="772"/>
        <end position="821"/>
    </location>
</feature>
<evidence type="ECO:0000313" key="4">
    <source>
        <dbReference type="Proteomes" id="UP000813461"/>
    </source>
</evidence>
<feature type="region of interest" description="Disordered" evidence="2">
    <location>
        <begin position="293"/>
        <end position="724"/>
    </location>
</feature>
<feature type="compositionally biased region" description="Basic and acidic residues" evidence="2">
    <location>
        <begin position="462"/>
        <end position="475"/>
    </location>
</feature>
<gene>
    <name evidence="3" type="ORF">FB567DRAFT_534796</name>
</gene>
<feature type="compositionally biased region" description="Basic and acidic residues" evidence="2">
    <location>
        <begin position="583"/>
        <end position="596"/>
    </location>
</feature>
<comment type="caution">
    <text evidence="3">The sequence shown here is derived from an EMBL/GenBank/DDBJ whole genome shotgun (WGS) entry which is preliminary data.</text>
</comment>
<feature type="compositionally biased region" description="Polar residues" evidence="2">
    <location>
        <begin position="416"/>
        <end position="425"/>
    </location>
</feature>